<protein>
    <submittedName>
        <fullName evidence="1">Uncharacterized protein</fullName>
    </submittedName>
</protein>
<reference evidence="1 2" key="2">
    <citation type="journal article" date="2022" name="Mol. Ecol. Resour.">
        <title>The genomes of chicory, endive, great burdock and yacon provide insights into Asteraceae paleo-polyploidization history and plant inulin production.</title>
        <authorList>
            <person name="Fan W."/>
            <person name="Wang S."/>
            <person name="Wang H."/>
            <person name="Wang A."/>
            <person name="Jiang F."/>
            <person name="Liu H."/>
            <person name="Zhao H."/>
            <person name="Xu D."/>
            <person name="Zhang Y."/>
        </authorList>
    </citation>
    <scope>NUCLEOTIDE SEQUENCE [LARGE SCALE GENOMIC DNA]</scope>
    <source>
        <strain evidence="2">cv. Niubang</strain>
    </source>
</reference>
<dbReference type="Proteomes" id="UP001055879">
    <property type="component" value="Linkage Group LG11"/>
</dbReference>
<sequence>MSLGDINSLAPGIGNAKLPEANTKNVKAHRKPPQSFITVVELLLESVITYVPASEDKTVAGEGSSVTDMEIDVASSKGKGKAIVSASEEKEDSGQESSVSLVKVVFILKLLKEILLISHVPPPKGPTSIGAGGIFHHILCKFLPHLRSSKREKKTDGDWRHKLAGRASQFLVASCVRSTEARRRIFIEINNAYIDFVDNCKVHRPPGNDIQAFVDLLGDVLAPRSPTGSSISGEASVTFIDVGLVRSLTRTLHMLDLDHAESLKIVPGLVKVLELVTKEHVHAAEGTTTRAENPTKPPDHSQRGGTNSADDMEHDQDIDGGFAPPSEDDYMHETYEDARGLENGLGSETKLMKMRMERMKDTMIWKKMKCITCPHPDTDQDDHEIEDEFDEDMIEEEDEDDEDDDGGVILRLGEGMNGINVLDHIEVFGRDHSFSNDSLHVMPVEVFGSRRQGRTTSIYNLLGRSGDSSVPS</sequence>
<evidence type="ECO:0000313" key="1">
    <source>
        <dbReference type="EMBL" id="KAI3693243.1"/>
    </source>
</evidence>
<keyword evidence="2" id="KW-1185">Reference proteome</keyword>
<organism evidence="1 2">
    <name type="scientific">Arctium lappa</name>
    <name type="common">Greater burdock</name>
    <name type="synonym">Lappa major</name>
    <dbReference type="NCBI Taxonomy" id="4217"/>
    <lineage>
        <taxon>Eukaryota</taxon>
        <taxon>Viridiplantae</taxon>
        <taxon>Streptophyta</taxon>
        <taxon>Embryophyta</taxon>
        <taxon>Tracheophyta</taxon>
        <taxon>Spermatophyta</taxon>
        <taxon>Magnoliopsida</taxon>
        <taxon>eudicotyledons</taxon>
        <taxon>Gunneridae</taxon>
        <taxon>Pentapetalae</taxon>
        <taxon>asterids</taxon>
        <taxon>campanulids</taxon>
        <taxon>Asterales</taxon>
        <taxon>Asteraceae</taxon>
        <taxon>Carduoideae</taxon>
        <taxon>Cardueae</taxon>
        <taxon>Arctiinae</taxon>
        <taxon>Arctium</taxon>
    </lineage>
</organism>
<reference evidence="2" key="1">
    <citation type="journal article" date="2022" name="Mol. Ecol. Resour.">
        <title>The genomes of chicory, endive, great burdock and yacon provide insights into Asteraceae palaeo-polyploidization history and plant inulin production.</title>
        <authorList>
            <person name="Fan W."/>
            <person name="Wang S."/>
            <person name="Wang H."/>
            <person name="Wang A."/>
            <person name="Jiang F."/>
            <person name="Liu H."/>
            <person name="Zhao H."/>
            <person name="Xu D."/>
            <person name="Zhang Y."/>
        </authorList>
    </citation>
    <scope>NUCLEOTIDE SEQUENCE [LARGE SCALE GENOMIC DNA]</scope>
    <source>
        <strain evidence="2">cv. Niubang</strain>
    </source>
</reference>
<accession>A0ACB8Z7A3</accession>
<comment type="caution">
    <text evidence="1">The sequence shown here is derived from an EMBL/GenBank/DDBJ whole genome shotgun (WGS) entry which is preliminary data.</text>
</comment>
<evidence type="ECO:0000313" key="2">
    <source>
        <dbReference type="Proteomes" id="UP001055879"/>
    </source>
</evidence>
<name>A0ACB8Z7A3_ARCLA</name>
<dbReference type="EMBL" id="CM042057">
    <property type="protein sequence ID" value="KAI3693243.1"/>
    <property type="molecule type" value="Genomic_DNA"/>
</dbReference>
<proteinExistence type="predicted"/>
<gene>
    <name evidence="1" type="ORF">L6452_33075</name>
</gene>